<reference evidence="1" key="1">
    <citation type="submission" date="2018-11" db="EMBL/GenBank/DDBJ databases">
        <authorList>
            <person name="Alioto T."/>
            <person name="Alioto T."/>
        </authorList>
    </citation>
    <scope>NUCLEOTIDE SEQUENCE</scope>
</reference>
<feature type="non-terminal residue" evidence="1">
    <location>
        <position position="77"/>
    </location>
</feature>
<dbReference type="EMBL" id="UYJE01007608">
    <property type="protein sequence ID" value="VDI56439.1"/>
    <property type="molecule type" value="Genomic_DNA"/>
</dbReference>
<name>A0A8B6FYC7_MYTGA</name>
<evidence type="ECO:0000313" key="1">
    <source>
        <dbReference type="EMBL" id="VDI56439.1"/>
    </source>
</evidence>
<proteinExistence type="predicted"/>
<gene>
    <name evidence="1" type="ORF">MGAL_10B007719</name>
</gene>
<comment type="caution">
    <text evidence="1">The sequence shown here is derived from an EMBL/GenBank/DDBJ whole genome shotgun (WGS) entry which is preliminary data.</text>
</comment>
<accession>A0A8B6FYC7</accession>
<dbReference type="Proteomes" id="UP000596742">
    <property type="component" value="Unassembled WGS sequence"/>
</dbReference>
<organism evidence="1 2">
    <name type="scientific">Mytilus galloprovincialis</name>
    <name type="common">Mediterranean mussel</name>
    <dbReference type="NCBI Taxonomy" id="29158"/>
    <lineage>
        <taxon>Eukaryota</taxon>
        <taxon>Metazoa</taxon>
        <taxon>Spiralia</taxon>
        <taxon>Lophotrochozoa</taxon>
        <taxon>Mollusca</taxon>
        <taxon>Bivalvia</taxon>
        <taxon>Autobranchia</taxon>
        <taxon>Pteriomorphia</taxon>
        <taxon>Mytilida</taxon>
        <taxon>Mytiloidea</taxon>
        <taxon>Mytilidae</taxon>
        <taxon>Mytilinae</taxon>
        <taxon>Mytilus</taxon>
    </lineage>
</organism>
<dbReference type="AlphaFoldDB" id="A0A8B6FYC7"/>
<keyword evidence="2" id="KW-1185">Reference proteome</keyword>
<evidence type="ECO:0000313" key="2">
    <source>
        <dbReference type="Proteomes" id="UP000596742"/>
    </source>
</evidence>
<protein>
    <submittedName>
        <fullName evidence="1">Uncharacterized protein</fullName>
    </submittedName>
</protein>
<sequence>TWCCGRHTRDMIYSDQKCVKRFFRDISKLLKRILQDESYDVYIDAALFASAMLKVLSKLADAEENMDLGASFMENSR</sequence>